<protein>
    <submittedName>
        <fullName evidence="1">(rape) hypothetical protein</fullName>
    </submittedName>
</protein>
<organism evidence="1">
    <name type="scientific">Brassica napus</name>
    <name type="common">Rape</name>
    <dbReference type="NCBI Taxonomy" id="3708"/>
    <lineage>
        <taxon>Eukaryota</taxon>
        <taxon>Viridiplantae</taxon>
        <taxon>Streptophyta</taxon>
        <taxon>Embryophyta</taxon>
        <taxon>Tracheophyta</taxon>
        <taxon>Spermatophyta</taxon>
        <taxon>Magnoliopsida</taxon>
        <taxon>eudicotyledons</taxon>
        <taxon>Gunneridae</taxon>
        <taxon>Pentapetalae</taxon>
        <taxon>rosids</taxon>
        <taxon>malvids</taxon>
        <taxon>Brassicales</taxon>
        <taxon>Brassicaceae</taxon>
        <taxon>Brassiceae</taxon>
        <taxon>Brassica</taxon>
    </lineage>
</organism>
<dbReference type="Proteomes" id="UP001295469">
    <property type="component" value="Chromosome C03"/>
</dbReference>
<gene>
    <name evidence="1" type="ORF">DARMORV10_C03P38890.1</name>
</gene>
<sequence length="41" mass="4769">MSVCLLSELNLDLDEVMLLLLLILRVWSQKNNHLKLPHTIV</sequence>
<reference evidence="1" key="1">
    <citation type="submission" date="2021-01" db="EMBL/GenBank/DDBJ databases">
        <authorList>
            <consortium name="Genoscope - CEA"/>
            <person name="William W."/>
        </authorList>
    </citation>
    <scope>NUCLEOTIDE SEQUENCE</scope>
</reference>
<proteinExistence type="predicted"/>
<accession>A0A816IDC6</accession>
<dbReference type="AlphaFoldDB" id="A0A816IDC6"/>
<evidence type="ECO:0000313" key="1">
    <source>
        <dbReference type="EMBL" id="CAF1702930.1"/>
    </source>
</evidence>
<name>A0A816IDC6_BRANA</name>
<dbReference type="EMBL" id="HG994367">
    <property type="protein sequence ID" value="CAF1702930.1"/>
    <property type="molecule type" value="Genomic_DNA"/>
</dbReference>